<keyword evidence="4" id="KW-1185">Reference proteome</keyword>
<gene>
    <name evidence="3" type="ORF">CEPIT_LOCUS16034</name>
</gene>
<protein>
    <recommendedName>
        <fullName evidence="2">Calcium-transporting P-type ATPase N-terminal autoinhibitory domain-containing protein</fullName>
    </recommendedName>
</protein>
<proteinExistence type="predicted"/>
<comment type="caution">
    <text evidence="3">The sequence shown here is derived from an EMBL/GenBank/DDBJ whole genome shotgun (WGS) entry which is preliminary data.</text>
</comment>
<organism evidence="3 4">
    <name type="scientific">Cuscuta epithymum</name>
    <dbReference type="NCBI Taxonomy" id="186058"/>
    <lineage>
        <taxon>Eukaryota</taxon>
        <taxon>Viridiplantae</taxon>
        <taxon>Streptophyta</taxon>
        <taxon>Embryophyta</taxon>
        <taxon>Tracheophyta</taxon>
        <taxon>Spermatophyta</taxon>
        <taxon>Magnoliopsida</taxon>
        <taxon>eudicotyledons</taxon>
        <taxon>Gunneridae</taxon>
        <taxon>Pentapetalae</taxon>
        <taxon>asterids</taxon>
        <taxon>lamiids</taxon>
        <taxon>Solanales</taxon>
        <taxon>Convolvulaceae</taxon>
        <taxon>Cuscuteae</taxon>
        <taxon>Cuscuta</taxon>
        <taxon>Cuscuta subgen. Cuscuta</taxon>
    </lineage>
</organism>
<evidence type="ECO:0000259" key="2">
    <source>
        <dbReference type="Pfam" id="PF12515"/>
    </source>
</evidence>
<sequence length="115" mass="13209">MTAHGGSHRDLESQITRNISIAEDAFTIDSIKTAPPEKLRRWRKLALVLNASRRFRYTLDLKRIEEERSKLLSKIRSHSQLLPETLHPPAEEEEKFGQLPGDPTLAQHETRASSR</sequence>
<accession>A0AAV0DPM5</accession>
<dbReference type="Proteomes" id="UP001152523">
    <property type="component" value="Unassembled WGS sequence"/>
</dbReference>
<dbReference type="Gene3D" id="1.20.5.170">
    <property type="match status" value="1"/>
</dbReference>
<evidence type="ECO:0000313" key="4">
    <source>
        <dbReference type="Proteomes" id="UP001152523"/>
    </source>
</evidence>
<reference evidence="3" key="1">
    <citation type="submission" date="2022-07" db="EMBL/GenBank/DDBJ databases">
        <authorList>
            <person name="Macas J."/>
            <person name="Novak P."/>
            <person name="Neumann P."/>
        </authorList>
    </citation>
    <scope>NUCLEOTIDE SEQUENCE</scope>
</reference>
<feature type="domain" description="Calcium-transporting P-type ATPase N-terminal autoinhibitory" evidence="2">
    <location>
        <begin position="24"/>
        <end position="66"/>
    </location>
</feature>
<dbReference type="Pfam" id="PF12515">
    <property type="entry name" value="CaATP_NAI"/>
    <property type="match status" value="1"/>
</dbReference>
<evidence type="ECO:0000313" key="3">
    <source>
        <dbReference type="EMBL" id="CAH9102499.1"/>
    </source>
</evidence>
<dbReference type="AlphaFoldDB" id="A0AAV0DPM5"/>
<dbReference type="EMBL" id="CAMAPF010000116">
    <property type="protein sequence ID" value="CAH9102499.1"/>
    <property type="molecule type" value="Genomic_DNA"/>
</dbReference>
<name>A0AAV0DPM5_9ASTE</name>
<feature type="region of interest" description="Disordered" evidence="1">
    <location>
        <begin position="77"/>
        <end position="115"/>
    </location>
</feature>
<evidence type="ECO:0000256" key="1">
    <source>
        <dbReference type="SAM" id="MobiDB-lite"/>
    </source>
</evidence>
<dbReference type="InterPro" id="IPR024750">
    <property type="entry name" value="Ca_ATPase_N_dom"/>
</dbReference>
<dbReference type="GO" id="GO:0005516">
    <property type="term" value="F:calmodulin binding"/>
    <property type="evidence" value="ECO:0007669"/>
    <property type="project" value="InterPro"/>
</dbReference>